<dbReference type="InterPro" id="IPR032675">
    <property type="entry name" value="LRR_dom_sf"/>
</dbReference>
<evidence type="ECO:0000259" key="7">
    <source>
        <dbReference type="Pfam" id="PF00931"/>
    </source>
</evidence>
<dbReference type="SUPFAM" id="SSF52058">
    <property type="entry name" value="L domain-like"/>
    <property type="match status" value="1"/>
</dbReference>
<evidence type="ECO:0000259" key="8">
    <source>
        <dbReference type="Pfam" id="PF18052"/>
    </source>
</evidence>
<proteinExistence type="inferred from homology"/>
<organism evidence="10 11">
    <name type="scientific">Rhynchospora breviuscula</name>
    <dbReference type="NCBI Taxonomy" id="2022672"/>
    <lineage>
        <taxon>Eukaryota</taxon>
        <taxon>Viridiplantae</taxon>
        <taxon>Streptophyta</taxon>
        <taxon>Embryophyta</taxon>
        <taxon>Tracheophyta</taxon>
        <taxon>Spermatophyta</taxon>
        <taxon>Magnoliopsida</taxon>
        <taxon>Liliopsida</taxon>
        <taxon>Poales</taxon>
        <taxon>Cyperaceae</taxon>
        <taxon>Cyperoideae</taxon>
        <taxon>Rhynchosporeae</taxon>
        <taxon>Rhynchospora</taxon>
    </lineage>
</organism>
<dbReference type="Proteomes" id="UP001151287">
    <property type="component" value="Unassembled WGS sequence"/>
</dbReference>
<keyword evidence="11" id="KW-1185">Reference proteome</keyword>
<keyword evidence="2" id="KW-0433">Leucine-rich repeat</keyword>
<dbReference type="GO" id="GO:0051707">
    <property type="term" value="P:response to other organism"/>
    <property type="evidence" value="ECO:0007669"/>
    <property type="project" value="UniProtKB-ARBA"/>
</dbReference>
<dbReference type="Gene3D" id="3.40.50.300">
    <property type="entry name" value="P-loop containing nucleotide triphosphate hydrolases"/>
    <property type="match status" value="1"/>
</dbReference>
<dbReference type="InterPro" id="IPR027417">
    <property type="entry name" value="P-loop_NTPase"/>
</dbReference>
<dbReference type="SUPFAM" id="SSF52540">
    <property type="entry name" value="P-loop containing nucleoside triphosphate hydrolases"/>
    <property type="match status" value="1"/>
</dbReference>
<evidence type="ECO:0000259" key="9">
    <source>
        <dbReference type="Pfam" id="PF25019"/>
    </source>
</evidence>
<protein>
    <submittedName>
        <fullName evidence="10">Uncharacterized protein</fullName>
    </submittedName>
</protein>
<keyword evidence="4" id="KW-0547">Nucleotide-binding</keyword>
<dbReference type="InterPro" id="IPR041118">
    <property type="entry name" value="Rx_N"/>
</dbReference>
<evidence type="ECO:0000256" key="1">
    <source>
        <dbReference type="ARBA" id="ARBA00008894"/>
    </source>
</evidence>
<dbReference type="Gene3D" id="3.80.10.10">
    <property type="entry name" value="Ribonuclease Inhibitor"/>
    <property type="match status" value="3"/>
</dbReference>
<dbReference type="Pfam" id="PF00931">
    <property type="entry name" value="NB-ARC"/>
    <property type="match status" value="1"/>
</dbReference>
<keyword evidence="5" id="KW-0611">Plant defense</keyword>
<evidence type="ECO:0000256" key="3">
    <source>
        <dbReference type="ARBA" id="ARBA00022737"/>
    </source>
</evidence>
<dbReference type="PRINTS" id="PR00364">
    <property type="entry name" value="DISEASERSIST"/>
</dbReference>
<feature type="domain" description="R13L1/DRL21-like LRR repeat region" evidence="9">
    <location>
        <begin position="341"/>
        <end position="463"/>
    </location>
</feature>
<evidence type="ECO:0000313" key="10">
    <source>
        <dbReference type="EMBL" id="KAJ1688885.1"/>
    </source>
</evidence>
<dbReference type="PANTHER" id="PTHR36766:SF30">
    <property type="entry name" value="TIR-NBS TYPE DISEASE RESISTANCE PROTEIN-RELATED"/>
    <property type="match status" value="1"/>
</dbReference>
<evidence type="ECO:0000256" key="5">
    <source>
        <dbReference type="ARBA" id="ARBA00022821"/>
    </source>
</evidence>
<evidence type="ECO:0000256" key="6">
    <source>
        <dbReference type="ARBA" id="ARBA00022840"/>
    </source>
</evidence>
<accession>A0A9Q0C7U3</accession>
<comment type="caution">
    <text evidence="10">The sequence shown here is derived from an EMBL/GenBank/DDBJ whole genome shotgun (WGS) entry which is preliminary data.</text>
</comment>
<dbReference type="Pfam" id="PF18052">
    <property type="entry name" value="Rx_N"/>
    <property type="match status" value="1"/>
</dbReference>
<dbReference type="PANTHER" id="PTHR36766">
    <property type="entry name" value="PLANT BROAD-SPECTRUM MILDEW RESISTANCE PROTEIN RPW8"/>
    <property type="match status" value="1"/>
</dbReference>
<dbReference type="GO" id="GO:0006952">
    <property type="term" value="P:defense response"/>
    <property type="evidence" value="ECO:0007669"/>
    <property type="project" value="UniProtKB-KW"/>
</dbReference>
<evidence type="ECO:0000313" key="11">
    <source>
        <dbReference type="Proteomes" id="UP001151287"/>
    </source>
</evidence>
<gene>
    <name evidence="10" type="ORF">LUZ63_013040</name>
</gene>
<feature type="domain" description="Disease resistance N-terminal" evidence="8">
    <location>
        <begin position="32"/>
        <end position="113"/>
    </location>
</feature>
<dbReference type="OrthoDB" id="1636630at2759"/>
<sequence length="886" mass="98541">MASWVSSAISTIASHAGSAVSAVAGCTASAVVEKIVEVGMSFLSKHMLSDNSEAVLTRVQMALPQIRAVMGVAEALKVKDPGSSEWVEQFRQAVDAAEDVLDELEYKKLEDMVKHRDEAEEPASGSKKRKTCTTSISDDILERLKKAITMLDQVAATVERLLQLAIALGISSPLDSQLDFRKDLRRESTSLVAEREVFGREIEKEKIINWLKQPTRARLSSFGIVGVGGIGKTTLAQFAYQEMRKSDYFEKMIWVSVSTDFSVEDITIKILSKLGESGCEFVGASNESFYSGIEKARMANLVNLRYMRLPYRIKKTICGVHWMTSLQELTFFVGNESGYRINELSTLNNLTRLTIYNTENIGDPAEAKAANILGKKSLRSLSLTWTSKSKLNKAEKIIDNLLPHPNLLELKIENYKGQRSPTWMSNTPPLNLSSLKLYRCRYLNKQPIFGQLPHLKVLHIYECPNLDKLPDMPISLTEFRIIDVGLTSLPYLYQSFGTKSLEPLSLKSSLRAVRIMQCRNLKSLNGFLQQGTLDLQGFEELTIGSCRNLAQLSINGFKTFVSLKYLCIGDCPNVTRLPCLPRCLITFEIYNMAIRSLPEYFGSPSLSSGPSTSLLESSLREVYITKCRNITALNGFLQQENIDFQSINKIYIKKCEQLAQIPTGAFQKFVSLVDLTIEKCPKLMAVDNKNNLLPSKLKRLSMMNCGELDVPLLESASILTTVTDLIIGDCANITRIPSSENVFGSLCKLSISGCGKLIAPPFTQQAHNFDQGSNCSSFIINDLFIGHLSFLLIEPLRSLKSVSVLQVGDCSGMEALPEQWLLQNSSCLRRLLILNASTLQSLPANMSRLAALEELRIENADFLVELPELPASLKNKCIYGSGNRRL</sequence>
<feature type="domain" description="NB-ARC" evidence="7">
    <location>
        <begin position="202"/>
        <end position="277"/>
    </location>
</feature>
<reference evidence="10" key="1">
    <citation type="journal article" date="2022" name="Cell">
        <title>Repeat-based holocentromeres influence genome architecture and karyotype evolution.</title>
        <authorList>
            <person name="Hofstatter P.G."/>
            <person name="Thangavel G."/>
            <person name="Lux T."/>
            <person name="Neumann P."/>
            <person name="Vondrak T."/>
            <person name="Novak P."/>
            <person name="Zhang M."/>
            <person name="Costa L."/>
            <person name="Castellani M."/>
            <person name="Scott A."/>
            <person name="Toegelov H."/>
            <person name="Fuchs J."/>
            <person name="Mata-Sucre Y."/>
            <person name="Dias Y."/>
            <person name="Vanzela A.L.L."/>
            <person name="Huettel B."/>
            <person name="Almeida C.C.S."/>
            <person name="Simkova H."/>
            <person name="Souza G."/>
            <person name="Pedrosa-Harand A."/>
            <person name="Macas J."/>
            <person name="Mayer K.F.X."/>
            <person name="Houben A."/>
            <person name="Marques A."/>
        </authorList>
    </citation>
    <scope>NUCLEOTIDE SEQUENCE</scope>
    <source>
        <strain evidence="10">RhyBre1mFocal</strain>
    </source>
</reference>
<comment type="similarity">
    <text evidence="1">Belongs to the disease resistance NB-LRR family.</text>
</comment>
<dbReference type="InterPro" id="IPR002182">
    <property type="entry name" value="NB-ARC"/>
</dbReference>
<dbReference type="GO" id="GO:0043531">
    <property type="term" value="F:ADP binding"/>
    <property type="evidence" value="ECO:0007669"/>
    <property type="project" value="InterPro"/>
</dbReference>
<evidence type="ECO:0000256" key="2">
    <source>
        <dbReference type="ARBA" id="ARBA00022614"/>
    </source>
</evidence>
<dbReference type="EMBL" id="JAMQYH010000004">
    <property type="protein sequence ID" value="KAJ1688885.1"/>
    <property type="molecule type" value="Genomic_DNA"/>
</dbReference>
<name>A0A9Q0C7U3_9POAL</name>
<dbReference type="InterPro" id="IPR056789">
    <property type="entry name" value="LRR_R13L1-DRL21"/>
</dbReference>
<keyword evidence="3" id="KW-0677">Repeat</keyword>
<dbReference type="Pfam" id="PF25019">
    <property type="entry name" value="LRR_R13L1-DRL21"/>
    <property type="match status" value="1"/>
</dbReference>
<keyword evidence="6" id="KW-0067">ATP-binding</keyword>
<dbReference type="AlphaFoldDB" id="A0A9Q0C7U3"/>
<dbReference type="GO" id="GO:0005524">
    <property type="term" value="F:ATP binding"/>
    <property type="evidence" value="ECO:0007669"/>
    <property type="project" value="UniProtKB-KW"/>
</dbReference>
<evidence type="ECO:0000256" key="4">
    <source>
        <dbReference type="ARBA" id="ARBA00022741"/>
    </source>
</evidence>